<reference evidence="6" key="2">
    <citation type="submission" date="2025-09" db="UniProtKB">
        <authorList>
            <consortium name="Ensembl"/>
        </authorList>
    </citation>
    <scope>IDENTIFICATION</scope>
</reference>
<keyword evidence="7" id="KW-1185">Reference proteome</keyword>
<protein>
    <submittedName>
        <fullName evidence="6">Si:rp71-77l1.1</fullName>
    </submittedName>
</protein>
<evidence type="ECO:0000256" key="2">
    <source>
        <dbReference type="ARBA" id="ARBA00006843"/>
    </source>
</evidence>
<dbReference type="PANTHER" id="PTHR14948">
    <property type="entry name" value="NG5"/>
    <property type="match status" value="1"/>
</dbReference>
<dbReference type="Pfam" id="PF04505">
    <property type="entry name" value="CD225"/>
    <property type="match status" value="1"/>
</dbReference>
<dbReference type="AlphaFoldDB" id="A0A3B3QIK2"/>
<dbReference type="STRING" id="1676925.ENSPKIP00000005649"/>
<dbReference type="PANTHER" id="PTHR14948:SF46">
    <property type="entry name" value="DISPANIN SUBFAMILY A MEMBER 2B-LIKE-RELATED"/>
    <property type="match status" value="1"/>
</dbReference>
<evidence type="ECO:0000256" key="5">
    <source>
        <dbReference type="ARBA" id="ARBA00023136"/>
    </source>
</evidence>
<evidence type="ECO:0000313" key="7">
    <source>
        <dbReference type="Proteomes" id="UP000261540"/>
    </source>
</evidence>
<accession>A0A3B3QIK2</accession>
<evidence type="ECO:0000256" key="1">
    <source>
        <dbReference type="ARBA" id="ARBA00004370"/>
    </source>
</evidence>
<keyword evidence="3" id="KW-0812">Transmembrane</keyword>
<evidence type="ECO:0000313" key="6">
    <source>
        <dbReference type="Ensembl" id="ENSPKIP00000005649.1"/>
    </source>
</evidence>
<comment type="subcellular location">
    <subcellularLocation>
        <location evidence="1">Membrane</location>
    </subcellularLocation>
</comment>
<dbReference type="InterPro" id="IPR051423">
    <property type="entry name" value="CD225/Dispanin"/>
</dbReference>
<organism evidence="6 7">
    <name type="scientific">Paramormyrops kingsleyae</name>
    <dbReference type="NCBI Taxonomy" id="1676925"/>
    <lineage>
        <taxon>Eukaryota</taxon>
        <taxon>Metazoa</taxon>
        <taxon>Chordata</taxon>
        <taxon>Craniata</taxon>
        <taxon>Vertebrata</taxon>
        <taxon>Euteleostomi</taxon>
        <taxon>Actinopterygii</taxon>
        <taxon>Neopterygii</taxon>
        <taxon>Teleostei</taxon>
        <taxon>Osteoglossocephala</taxon>
        <taxon>Osteoglossomorpha</taxon>
        <taxon>Osteoglossiformes</taxon>
        <taxon>Mormyridae</taxon>
        <taxon>Paramormyrops</taxon>
    </lineage>
</organism>
<dbReference type="Proteomes" id="UP000261540">
    <property type="component" value="Unplaced"/>
</dbReference>
<dbReference type="InterPro" id="IPR007593">
    <property type="entry name" value="CD225/Dispanin_fam"/>
</dbReference>
<keyword evidence="5" id="KW-0472">Membrane</keyword>
<comment type="similarity">
    <text evidence="2">Belongs to the CD225/Dispanin family.</text>
</comment>
<evidence type="ECO:0000256" key="3">
    <source>
        <dbReference type="ARBA" id="ARBA00022692"/>
    </source>
</evidence>
<dbReference type="GeneTree" id="ENSGT00940000166706"/>
<sequence>PQGAQTVVTALSTVYVTQVPLNPPVPDYLGYSIFTILCCCLPLGIAGLIYSISTRDANNQGQRELAERSSCTAWILNSIGLAIGIAVTIAWIAII</sequence>
<evidence type="ECO:0000256" key="4">
    <source>
        <dbReference type="ARBA" id="ARBA00022989"/>
    </source>
</evidence>
<dbReference type="GO" id="GO:0016020">
    <property type="term" value="C:membrane"/>
    <property type="evidence" value="ECO:0007669"/>
    <property type="project" value="UniProtKB-SubCell"/>
</dbReference>
<dbReference type="Ensembl" id="ENSPKIT00000029656.1">
    <property type="protein sequence ID" value="ENSPKIP00000005649.1"/>
    <property type="gene ID" value="ENSPKIG00000022238.1"/>
</dbReference>
<proteinExistence type="inferred from homology"/>
<reference evidence="6" key="1">
    <citation type="submission" date="2025-08" db="UniProtKB">
        <authorList>
            <consortium name="Ensembl"/>
        </authorList>
    </citation>
    <scope>IDENTIFICATION</scope>
</reference>
<keyword evidence="4" id="KW-1133">Transmembrane helix</keyword>
<name>A0A3B3QIK2_9TELE</name>